<dbReference type="AlphaFoldDB" id="A0A0E9WJS6"/>
<keyword evidence="1" id="KW-0472">Membrane</keyword>
<organism evidence="2">
    <name type="scientific">Anguilla anguilla</name>
    <name type="common">European freshwater eel</name>
    <name type="synonym">Muraena anguilla</name>
    <dbReference type="NCBI Taxonomy" id="7936"/>
    <lineage>
        <taxon>Eukaryota</taxon>
        <taxon>Metazoa</taxon>
        <taxon>Chordata</taxon>
        <taxon>Craniata</taxon>
        <taxon>Vertebrata</taxon>
        <taxon>Euteleostomi</taxon>
        <taxon>Actinopterygii</taxon>
        <taxon>Neopterygii</taxon>
        <taxon>Teleostei</taxon>
        <taxon>Anguilliformes</taxon>
        <taxon>Anguillidae</taxon>
        <taxon>Anguilla</taxon>
    </lineage>
</organism>
<dbReference type="EMBL" id="GBXM01017913">
    <property type="protein sequence ID" value="JAH90664.1"/>
    <property type="molecule type" value="Transcribed_RNA"/>
</dbReference>
<reference evidence="2" key="1">
    <citation type="submission" date="2014-11" db="EMBL/GenBank/DDBJ databases">
        <authorList>
            <person name="Amaro Gonzalez C."/>
        </authorList>
    </citation>
    <scope>NUCLEOTIDE SEQUENCE</scope>
</reference>
<reference evidence="2" key="2">
    <citation type="journal article" date="2015" name="Fish Shellfish Immunol.">
        <title>Early steps in the European eel (Anguilla anguilla)-Vibrio vulnificus interaction in the gills: Role of the RtxA13 toxin.</title>
        <authorList>
            <person name="Callol A."/>
            <person name="Pajuelo D."/>
            <person name="Ebbesson L."/>
            <person name="Teles M."/>
            <person name="MacKenzie S."/>
            <person name="Amaro C."/>
        </authorList>
    </citation>
    <scope>NUCLEOTIDE SEQUENCE</scope>
</reference>
<proteinExistence type="predicted"/>
<name>A0A0E9WJS6_ANGAN</name>
<keyword evidence="1" id="KW-0812">Transmembrane</keyword>
<feature type="transmembrane region" description="Helical" evidence="1">
    <location>
        <begin position="6"/>
        <end position="27"/>
    </location>
</feature>
<evidence type="ECO:0000256" key="1">
    <source>
        <dbReference type="SAM" id="Phobius"/>
    </source>
</evidence>
<keyword evidence="1" id="KW-1133">Transmembrane helix</keyword>
<protein>
    <submittedName>
        <fullName evidence="2">Uncharacterized protein</fullName>
    </submittedName>
</protein>
<accession>A0A0E9WJS6</accession>
<sequence length="32" mass="3788">MQFEIALFLCTYLKTAALFILHILVPLRECLY</sequence>
<evidence type="ECO:0000313" key="2">
    <source>
        <dbReference type="EMBL" id="JAH90664.1"/>
    </source>
</evidence>